<dbReference type="GO" id="GO:0046676">
    <property type="term" value="P:negative regulation of insulin secretion"/>
    <property type="evidence" value="ECO:0007669"/>
    <property type="project" value="TreeGrafter"/>
</dbReference>
<dbReference type="Proteomes" id="UP001295444">
    <property type="component" value="Chromosome 13"/>
</dbReference>
<dbReference type="GO" id="GO:0033604">
    <property type="term" value="P:negative regulation of catecholamine secretion"/>
    <property type="evidence" value="ECO:0007669"/>
    <property type="project" value="TreeGrafter"/>
</dbReference>
<sequence length="473" mass="53154">MSLPLRLGYISQAVLQCSIGFYRRRQSKDLGTEQRITSFTPSKKKKLDTACGMGQKMPSLGVICLALCAMQVISFPVSSPASEDDSKVMKCIVEVISDTLSKPSPIPISQDCLETLRGDERIISILRHQNLLKELQELATQGATERVQKKSFEEELSGVLARQNNKPILSEKLDEIPPGTHKSSLGDTSSESTESKRQPEEEEKAGSEQEAPEKSQEDTSTEELESNDIEKREEATGDEEIDNHITDTINDEDLPRETEDNTSHNSKETETESLTVSSESIERQEDAKENPKQDSNESKEEEDDTQRDDKENDSDKDETTLEAENGNEDGKSEAEATQEGGNSHHRETKSYEETSSNELEDSKRFNKMDELAKQLTSKKWVEENSSEEAAHQTEGTKYDAGSKESDGQRPWKHSREDSSERENQIANKRDAEEKKEEEGSANRKTEDQELESLAAIEAELESVAHKLHELRRV</sequence>
<accession>A0AAD1TJK0</accession>
<keyword evidence="5" id="KW-1015">Disulfide bond</keyword>
<evidence type="ECO:0000256" key="2">
    <source>
        <dbReference type="ARBA" id="ARBA00004613"/>
    </source>
</evidence>
<feature type="compositionally biased region" description="Polar residues" evidence="8">
    <location>
        <begin position="181"/>
        <end position="192"/>
    </location>
</feature>
<feature type="region of interest" description="Disordered" evidence="8">
    <location>
        <begin position="167"/>
        <end position="450"/>
    </location>
</feature>
<dbReference type="GO" id="GO:0005615">
    <property type="term" value="C:extracellular space"/>
    <property type="evidence" value="ECO:0007669"/>
    <property type="project" value="TreeGrafter"/>
</dbReference>
<proteinExistence type="inferred from homology"/>
<dbReference type="GO" id="GO:0042742">
    <property type="term" value="P:defense response to bacterium"/>
    <property type="evidence" value="ECO:0007669"/>
    <property type="project" value="TreeGrafter"/>
</dbReference>
<dbReference type="GO" id="GO:0042583">
    <property type="term" value="C:chromaffin granule"/>
    <property type="evidence" value="ECO:0007669"/>
    <property type="project" value="TreeGrafter"/>
</dbReference>
<dbReference type="EMBL" id="OW240924">
    <property type="protein sequence ID" value="CAH2327709.1"/>
    <property type="molecule type" value="Genomic_DNA"/>
</dbReference>
<dbReference type="GO" id="GO:0086030">
    <property type="term" value="P:adenylate cyclase-activating adrenergic receptor signaling pathway involved in cardiac muscle relaxation"/>
    <property type="evidence" value="ECO:0007669"/>
    <property type="project" value="TreeGrafter"/>
</dbReference>
<keyword evidence="10" id="KW-1185">Reference proteome</keyword>
<evidence type="ECO:0000256" key="1">
    <source>
        <dbReference type="ARBA" id="ARBA00004398"/>
    </source>
</evidence>
<evidence type="ECO:0000256" key="7">
    <source>
        <dbReference type="ARBA" id="ARBA00040787"/>
    </source>
</evidence>
<protein>
    <recommendedName>
        <fullName evidence="7">Chromogranin-A</fullName>
    </recommendedName>
</protein>
<feature type="compositionally biased region" description="Basic and acidic residues" evidence="8">
    <location>
        <begin position="253"/>
        <end position="270"/>
    </location>
</feature>
<feature type="compositionally biased region" description="Basic and acidic residues" evidence="8">
    <location>
        <begin position="342"/>
        <end position="352"/>
    </location>
</feature>
<gene>
    <name evidence="9" type="ORF">PECUL_23A035613</name>
</gene>
<dbReference type="PROSITE" id="PS00422">
    <property type="entry name" value="GRANINS_1"/>
    <property type="match status" value="1"/>
</dbReference>
<feature type="compositionally biased region" description="Basic and acidic residues" evidence="8">
    <location>
        <begin position="280"/>
        <end position="298"/>
    </location>
</feature>
<keyword evidence="4" id="KW-0964">Secreted</keyword>
<evidence type="ECO:0000256" key="3">
    <source>
        <dbReference type="ARBA" id="ARBA00005723"/>
    </source>
</evidence>
<evidence type="ECO:0000313" key="10">
    <source>
        <dbReference type="Proteomes" id="UP001295444"/>
    </source>
</evidence>
<dbReference type="Pfam" id="PF01271">
    <property type="entry name" value="Granin"/>
    <property type="match status" value="2"/>
</dbReference>
<feature type="compositionally biased region" description="Basic and acidic residues" evidence="8">
    <location>
        <begin position="360"/>
        <end position="372"/>
    </location>
</feature>
<evidence type="ECO:0000256" key="6">
    <source>
        <dbReference type="ARBA" id="ARBA00023329"/>
    </source>
</evidence>
<evidence type="ECO:0000256" key="8">
    <source>
        <dbReference type="SAM" id="MobiDB-lite"/>
    </source>
</evidence>
<organism evidence="9 10">
    <name type="scientific">Pelobates cultripes</name>
    <name type="common">Western spadefoot toad</name>
    <dbReference type="NCBI Taxonomy" id="61616"/>
    <lineage>
        <taxon>Eukaryota</taxon>
        <taxon>Metazoa</taxon>
        <taxon>Chordata</taxon>
        <taxon>Craniata</taxon>
        <taxon>Vertebrata</taxon>
        <taxon>Euteleostomi</taxon>
        <taxon>Amphibia</taxon>
        <taxon>Batrachia</taxon>
        <taxon>Anura</taxon>
        <taxon>Pelobatoidea</taxon>
        <taxon>Pelobatidae</taxon>
        <taxon>Pelobates</taxon>
    </lineage>
</organism>
<dbReference type="PANTHER" id="PTHR10583">
    <property type="entry name" value="CHROMOGRANIN"/>
    <property type="match status" value="1"/>
</dbReference>
<evidence type="ECO:0000313" key="9">
    <source>
        <dbReference type="EMBL" id="CAH2327709.1"/>
    </source>
</evidence>
<dbReference type="InterPro" id="IPR018054">
    <property type="entry name" value="Chromogranin_CS"/>
</dbReference>
<name>A0AAD1TJK0_PELCU</name>
<dbReference type="InterPro" id="IPR001990">
    <property type="entry name" value="Granin"/>
</dbReference>
<keyword evidence="6" id="KW-0968">Cytoplasmic vesicle</keyword>
<feature type="compositionally biased region" description="Acidic residues" evidence="8">
    <location>
        <begin position="299"/>
        <end position="316"/>
    </location>
</feature>
<evidence type="ECO:0000256" key="5">
    <source>
        <dbReference type="ARBA" id="ARBA00023157"/>
    </source>
</evidence>
<feature type="compositionally biased region" description="Basic and acidic residues" evidence="8">
    <location>
        <begin position="193"/>
        <end position="217"/>
    </location>
</feature>
<dbReference type="AlphaFoldDB" id="A0AAD1TJK0"/>
<reference evidence="9" key="1">
    <citation type="submission" date="2022-03" db="EMBL/GenBank/DDBJ databases">
        <authorList>
            <person name="Alioto T."/>
            <person name="Alioto T."/>
            <person name="Gomez Garrido J."/>
        </authorList>
    </citation>
    <scope>NUCLEOTIDE SEQUENCE</scope>
</reference>
<comment type="similarity">
    <text evidence="3">Belongs to the chromogranin/secretogranin protein family.</text>
</comment>
<dbReference type="GO" id="GO:0030133">
    <property type="term" value="C:transport vesicle"/>
    <property type="evidence" value="ECO:0007669"/>
    <property type="project" value="UniProtKB-SubCell"/>
</dbReference>
<comment type="subcellular location">
    <subcellularLocation>
        <location evidence="1">Cytoplasmic vesicle</location>
        <location evidence="1">Secretory vesicle</location>
    </subcellularLocation>
    <subcellularLocation>
        <location evidence="2">Secreted</location>
    </subcellularLocation>
</comment>
<dbReference type="PRINTS" id="PR00659">
    <property type="entry name" value="CHROMOGRANIN"/>
</dbReference>
<feature type="compositionally biased region" description="Basic and acidic residues" evidence="8">
    <location>
        <begin position="388"/>
        <end position="447"/>
    </location>
</feature>
<dbReference type="PANTHER" id="PTHR10583:SF1">
    <property type="entry name" value="CHROMOGRANIN-A"/>
    <property type="match status" value="1"/>
</dbReference>
<evidence type="ECO:0000256" key="4">
    <source>
        <dbReference type="ARBA" id="ARBA00022525"/>
    </source>
</evidence>
<dbReference type="InterPro" id="IPR001819">
    <property type="entry name" value="Chromogranin_AB"/>
</dbReference>